<dbReference type="AlphaFoldDB" id="A0A132ECW1"/>
<evidence type="ECO:0000256" key="1">
    <source>
        <dbReference type="SAM" id="SignalP"/>
    </source>
</evidence>
<reference evidence="2 3" key="1">
    <citation type="submission" date="2015-11" db="EMBL/GenBank/DDBJ databases">
        <title>Expanding the genomic diversity of Burkholderia species for the development of highly accurate diagnostics.</title>
        <authorList>
            <person name="Sahl J."/>
            <person name="Keim P."/>
            <person name="Wagner D."/>
        </authorList>
    </citation>
    <scope>NUCLEOTIDE SEQUENCE [LARGE SCALE GENOMIC DNA]</scope>
    <source>
        <strain evidence="2 3">MSMB368WGS</strain>
    </source>
</reference>
<dbReference type="RefSeq" id="WP_060244636.1">
    <property type="nucleotide sequence ID" value="NZ_LPJR01000052.1"/>
</dbReference>
<feature type="chain" id="PRO_5007290619" description="Purine nucleoside phosphorylase" evidence="1">
    <location>
        <begin position="26"/>
        <end position="114"/>
    </location>
</feature>
<sequence length="114" mass="11465">MNTSRLIAASMAVVSFAGFATHASAQALTRAEVRQALIEAEDQGSRFVTDTSYPAVSPLFEGAAAETRRDQANSGVGGYAGSASDAGKPAVKPAVPASGACVGPASYCSVYFGS</sequence>
<dbReference type="OrthoDB" id="9035534at2"/>
<evidence type="ECO:0008006" key="4">
    <source>
        <dbReference type="Google" id="ProtNLM"/>
    </source>
</evidence>
<comment type="caution">
    <text evidence="2">The sequence shown here is derived from an EMBL/GenBank/DDBJ whole genome shotgun (WGS) entry which is preliminary data.</text>
</comment>
<dbReference type="Proteomes" id="UP000062912">
    <property type="component" value="Unassembled WGS sequence"/>
</dbReference>
<feature type="signal peptide" evidence="1">
    <location>
        <begin position="1"/>
        <end position="25"/>
    </location>
</feature>
<gene>
    <name evidence="2" type="ORF">WT56_22805</name>
</gene>
<dbReference type="InterPro" id="IPR025421">
    <property type="entry name" value="DUF4148"/>
</dbReference>
<dbReference type="Pfam" id="PF13663">
    <property type="entry name" value="DUF4148"/>
    <property type="match status" value="1"/>
</dbReference>
<protein>
    <recommendedName>
        <fullName evidence="4">Purine nucleoside phosphorylase</fullName>
    </recommendedName>
</protein>
<evidence type="ECO:0000313" key="2">
    <source>
        <dbReference type="EMBL" id="KWF25140.1"/>
    </source>
</evidence>
<accession>A0A132ECW1</accession>
<dbReference type="EMBL" id="LPJR01000052">
    <property type="protein sequence ID" value="KWF25140.1"/>
    <property type="molecule type" value="Genomic_DNA"/>
</dbReference>
<name>A0A132ECW1_9BURK</name>
<evidence type="ECO:0000313" key="3">
    <source>
        <dbReference type="Proteomes" id="UP000062912"/>
    </source>
</evidence>
<proteinExistence type="predicted"/>
<keyword evidence="1" id="KW-0732">Signal</keyword>
<organism evidence="2 3">
    <name type="scientific">Burkholderia pseudomultivorans</name>
    <dbReference type="NCBI Taxonomy" id="1207504"/>
    <lineage>
        <taxon>Bacteria</taxon>
        <taxon>Pseudomonadati</taxon>
        <taxon>Pseudomonadota</taxon>
        <taxon>Betaproteobacteria</taxon>
        <taxon>Burkholderiales</taxon>
        <taxon>Burkholderiaceae</taxon>
        <taxon>Burkholderia</taxon>
        <taxon>Burkholderia cepacia complex</taxon>
    </lineage>
</organism>